<dbReference type="STRING" id="1255658.FM114_03365"/>
<keyword evidence="2" id="KW-1185">Reference proteome</keyword>
<evidence type="ECO:0000313" key="1">
    <source>
        <dbReference type="EMBL" id="SJN22509.1"/>
    </source>
</evidence>
<accession>A0A1R4IS28</accession>
<proteinExistence type="predicted"/>
<organism evidence="1 2">
    <name type="scientific">Luteococcus japonicus LSP_Lj1</name>
    <dbReference type="NCBI Taxonomy" id="1255658"/>
    <lineage>
        <taxon>Bacteria</taxon>
        <taxon>Bacillati</taxon>
        <taxon>Actinomycetota</taxon>
        <taxon>Actinomycetes</taxon>
        <taxon>Propionibacteriales</taxon>
        <taxon>Propionibacteriaceae</taxon>
        <taxon>Luteococcus</taxon>
    </lineage>
</organism>
<dbReference type="EMBL" id="FUKQ01000011">
    <property type="protein sequence ID" value="SJN22509.1"/>
    <property type="molecule type" value="Genomic_DNA"/>
</dbReference>
<reference evidence="1 2" key="1">
    <citation type="submission" date="2017-02" db="EMBL/GenBank/DDBJ databases">
        <authorList>
            <person name="Peterson S.W."/>
        </authorList>
    </citation>
    <scope>NUCLEOTIDE SEQUENCE [LARGE SCALE GENOMIC DNA]</scope>
    <source>
        <strain evidence="1 2">LSP_Lj1</strain>
    </source>
</reference>
<evidence type="ECO:0000313" key="2">
    <source>
        <dbReference type="Proteomes" id="UP000188342"/>
    </source>
</evidence>
<name>A0A1R4IS28_9ACTN</name>
<protein>
    <submittedName>
        <fullName evidence="1">Uncharacterized protein</fullName>
    </submittedName>
</protein>
<dbReference type="Proteomes" id="UP000188342">
    <property type="component" value="Unassembled WGS sequence"/>
</dbReference>
<gene>
    <name evidence="1" type="ORF">FM114_03365</name>
</gene>
<sequence>MVGASLAAASLAGGLIVVDPMGLRGKGPESAAEVLPASTSAVVEFDVEPDLLQVAELATFAGKVKPLQQWAPPGDGGDLREKLWKSVAGPCAGVDYATKVKPWLGRKVAVATVDGSDARVWTVQVRDEQAARGGVAELASCGLVPDGVAVRDDFLVLAQDDATALRLVDEGRQEPLAQRAEYAEDTRRTAQSGLVKFWTTKQQLVALSRTSQADALTRRLGSVAPRLVEEGRAADWRSGAGVLRFSGGVPEVKLVVKSNQPHKASTTEMGLASLPRDSVLGFGISDGDEVLRHSWPQVQHVLARLGVDVPQLAKRHHLEAPGDVETVLGKDFKVSFSPAERPVERVQELPMQLQSIGRSRKSPDAVESIVQKSGVQEQGWQPARRRRTLALSKDPQRSAMVLRTKKRLTQDETFRSAYPKPEQAQVGVYANLQALGPIAVNAAPPTLKPWVEALGAVGANAHNEDANYSVMRVAVTPRG</sequence>
<dbReference type="AlphaFoldDB" id="A0A1R4IS28"/>